<keyword evidence="2" id="KW-1185">Reference proteome</keyword>
<evidence type="ECO:0000313" key="1">
    <source>
        <dbReference type="EMBL" id="GAA4400442.1"/>
    </source>
</evidence>
<accession>A0ABP8K4L4</accession>
<protein>
    <submittedName>
        <fullName evidence="1">Uncharacterized protein</fullName>
    </submittedName>
</protein>
<evidence type="ECO:0000313" key="2">
    <source>
        <dbReference type="Proteomes" id="UP001500635"/>
    </source>
</evidence>
<name>A0ABP8K4L4_9ACTN</name>
<organism evidence="1 2">
    <name type="scientific">Tsukamurella soli</name>
    <dbReference type="NCBI Taxonomy" id="644556"/>
    <lineage>
        <taxon>Bacteria</taxon>
        <taxon>Bacillati</taxon>
        <taxon>Actinomycetota</taxon>
        <taxon>Actinomycetes</taxon>
        <taxon>Mycobacteriales</taxon>
        <taxon>Tsukamurellaceae</taxon>
        <taxon>Tsukamurella</taxon>
    </lineage>
</organism>
<proteinExistence type="predicted"/>
<gene>
    <name evidence="1" type="ORF">GCM10023147_39050</name>
</gene>
<sequence>MATTVPKNIWTVRPIVRTESTTVDEKFFRRIENADGLFATPADCVTDRFPSQSIARTVVHPSLSQVYDRAHYIHVSGKYDGLARLAARRVHYRTFSAPRAVCLG</sequence>
<dbReference type="EMBL" id="BAABFR010000079">
    <property type="protein sequence ID" value="GAA4400442.1"/>
    <property type="molecule type" value="Genomic_DNA"/>
</dbReference>
<reference evidence="2" key="1">
    <citation type="journal article" date="2019" name="Int. J. Syst. Evol. Microbiol.">
        <title>The Global Catalogue of Microorganisms (GCM) 10K type strain sequencing project: providing services to taxonomists for standard genome sequencing and annotation.</title>
        <authorList>
            <consortium name="The Broad Institute Genomics Platform"/>
            <consortium name="The Broad Institute Genome Sequencing Center for Infectious Disease"/>
            <person name="Wu L."/>
            <person name="Ma J."/>
        </authorList>
    </citation>
    <scope>NUCLEOTIDE SEQUENCE [LARGE SCALE GENOMIC DNA]</scope>
    <source>
        <strain evidence="2">JCM 17688</strain>
    </source>
</reference>
<comment type="caution">
    <text evidence="1">The sequence shown here is derived from an EMBL/GenBank/DDBJ whole genome shotgun (WGS) entry which is preliminary data.</text>
</comment>
<dbReference type="Proteomes" id="UP001500635">
    <property type="component" value="Unassembled WGS sequence"/>
</dbReference>